<feature type="transmembrane region" description="Helical" evidence="1">
    <location>
        <begin position="7"/>
        <end position="28"/>
    </location>
</feature>
<keyword evidence="1" id="KW-0812">Transmembrane</keyword>
<keyword evidence="1" id="KW-1133">Transmembrane helix</keyword>
<dbReference type="RefSeq" id="WP_167844973.1">
    <property type="nucleotide sequence ID" value="NZ_CP047225.1"/>
</dbReference>
<evidence type="ECO:0000313" key="3">
    <source>
        <dbReference type="Proteomes" id="UP000503310"/>
    </source>
</evidence>
<feature type="transmembrane region" description="Helical" evidence="1">
    <location>
        <begin position="74"/>
        <end position="93"/>
    </location>
</feature>
<feature type="transmembrane region" description="Helical" evidence="1">
    <location>
        <begin position="34"/>
        <end position="54"/>
    </location>
</feature>
<proteinExistence type="predicted"/>
<dbReference type="AlphaFoldDB" id="A0A6H0V4Q2"/>
<gene>
    <name evidence="2" type="ORF">GOQ20_00495</name>
</gene>
<dbReference type="EMBL" id="CP047225">
    <property type="protein sequence ID" value="QIW61953.1"/>
    <property type="molecule type" value="Genomic_DNA"/>
</dbReference>
<keyword evidence="1" id="KW-0472">Membrane</keyword>
<feature type="transmembrane region" description="Helical" evidence="1">
    <location>
        <begin position="131"/>
        <end position="152"/>
    </location>
</feature>
<name>A0A6H0V4Q2_9BACT</name>
<sequence>MKYLNIFLKYLISFFGAFTFLSNAWLSFELTQGLNYYTIYILITLLLIQIVNWFIPLKLENKYKTYKLKNISQIINSSFFILFLILICFVAYFCRTMVNTTNYKIYVLDVENPMTYEEYFDLHFYRDFKYFVFYLPIYVFLYLINDFSYYFLIENIKKKLNKYNCLKYPNEIKHNK</sequence>
<dbReference type="Proteomes" id="UP000503310">
    <property type="component" value="Chromosome"/>
</dbReference>
<evidence type="ECO:0000313" key="2">
    <source>
        <dbReference type="EMBL" id="QIW61953.1"/>
    </source>
</evidence>
<organism evidence="2 3">
    <name type="scientific">Mycoplasmopsis gallinacea</name>
    <dbReference type="NCBI Taxonomy" id="29556"/>
    <lineage>
        <taxon>Bacteria</taxon>
        <taxon>Bacillati</taxon>
        <taxon>Mycoplasmatota</taxon>
        <taxon>Mycoplasmoidales</taxon>
        <taxon>Metamycoplasmataceae</taxon>
        <taxon>Mycoplasmopsis</taxon>
    </lineage>
</organism>
<accession>A0A6H0V4Q2</accession>
<evidence type="ECO:0000256" key="1">
    <source>
        <dbReference type="SAM" id="Phobius"/>
    </source>
</evidence>
<protein>
    <submittedName>
        <fullName evidence="2">Uncharacterized protein</fullName>
    </submittedName>
</protein>
<reference evidence="2 3" key="1">
    <citation type="submission" date="2019-12" db="EMBL/GenBank/DDBJ databases">
        <title>Sequencing and analysis of the whole genome of Mycoplasma gallinaceum strain Peacock20181011.</title>
        <authorList>
            <person name="Liu X."/>
            <person name="Qin Z."/>
            <person name="Xu H."/>
        </authorList>
    </citation>
    <scope>NUCLEOTIDE SEQUENCE [LARGE SCALE GENOMIC DNA]</scope>
    <source>
        <strain evidence="2 3">Peacock20181011</strain>
    </source>
</reference>